<sequence length="310" mass="33205">MQREPIDYPADALPTREDHVRTADGWTLPVTVTSPGLGAHGTVVICSALGVPRQFYGAFARGLCLAGWRVVTFDYRGIGEALATGPAHLPPAPRFADWGRRDIDAVLKWVHDTLVPEGCGGRKLVVLGHSAGGQLAGLAPHIVHADALVHVAVSLANARLWPWRGLLSRPELAWLLRVRIPLAVARVRSGMLPLSAIGMGPMAIPATILGDWARFARRRGYLFAPGTGLDTSRYPRLAVPLLAWGFDDDPMAPARAIDALVAQFPAASVTRRQVGAAALPAKGVGHMGFFRASSGAPWWRETVAWLDALA</sequence>
<dbReference type="RefSeq" id="WP_169341293.1">
    <property type="nucleotide sequence ID" value="NZ_JABBZM010000024.1"/>
</dbReference>
<dbReference type="Pfam" id="PF12146">
    <property type="entry name" value="Hydrolase_4"/>
    <property type="match status" value="1"/>
</dbReference>
<dbReference type="AlphaFoldDB" id="A0A848PAZ8"/>
<dbReference type="InterPro" id="IPR017208">
    <property type="entry name" value="UCP037442_abhydr"/>
</dbReference>
<dbReference type="InterPro" id="IPR029058">
    <property type="entry name" value="AB_hydrolase_fold"/>
</dbReference>
<reference evidence="2 3" key="1">
    <citation type="submission" date="2020-04" db="EMBL/GenBank/DDBJ databases">
        <title>Ralstonia insidiosa genome sequencing and assembly.</title>
        <authorList>
            <person name="Martins R.C.R."/>
            <person name="Perdigao-Neto L.V."/>
            <person name="Levin A.S.S."/>
            <person name="Costa S.F."/>
        </authorList>
    </citation>
    <scope>NUCLEOTIDE SEQUENCE [LARGE SCALE GENOMIC DNA]</scope>
    <source>
        <strain evidence="2 3">5047</strain>
    </source>
</reference>
<evidence type="ECO:0000259" key="1">
    <source>
        <dbReference type="Pfam" id="PF12146"/>
    </source>
</evidence>
<evidence type="ECO:0000313" key="2">
    <source>
        <dbReference type="EMBL" id="NMV40708.1"/>
    </source>
</evidence>
<feature type="domain" description="Serine aminopeptidase S33" evidence="1">
    <location>
        <begin position="40"/>
        <end position="140"/>
    </location>
</feature>
<dbReference type="EMBL" id="JABBZM010000024">
    <property type="protein sequence ID" value="NMV40708.1"/>
    <property type="molecule type" value="Genomic_DNA"/>
</dbReference>
<organism evidence="2 3">
    <name type="scientific">Ralstonia insidiosa</name>
    <dbReference type="NCBI Taxonomy" id="190721"/>
    <lineage>
        <taxon>Bacteria</taxon>
        <taxon>Pseudomonadati</taxon>
        <taxon>Pseudomonadota</taxon>
        <taxon>Betaproteobacteria</taxon>
        <taxon>Burkholderiales</taxon>
        <taxon>Burkholderiaceae</taxon>
        <taxon>Ralstonia</taxon>
    </lineage>
</organism>
<dbReference type="GO" id="GO:0016787">
    <property type="term" value="F:hydrolase activity"/>
    <property type="evidence" value="ECO:0007669"/>
    <property type="project" value="UniProtKB-KW"/>
</dbReference>
<accession>A0A848PAZ8</accession>
<proteinExistence type="predicted"/>
<gene>
    <name evidence="2" type="ORF">HGR00_22615</name>
</gene>
<comment type="caution">
    <text evidence="2">The sequence shown here is derived from an EMBL/GenBank/DDBJ whole genome shotgun (WGS) entry which is preliminary data.</text>
</comment>
<dbReference type="PIRSF" id="PIRSF037442">
    <property type="entry name" value="UCP037442_abhydr"/>
    <property type="match status" value="1"/>
</dbReference>
<dbReference type="Gene3D" id="3.40.50.1820">
    <property type="entry name" value="alpha/beta hydrolase"/>
    <property type="match status" value="1"/>
</dbReference>
<dbReference type="Proteomes" id="UP000575469">
    <property type="component" value="Unassembled WGS sequence"/>
</dbReference>
<evidence type="ECO:0000313" key="3">
    <source>
        <dbReference type="Proteomes" id="UP000575469"/>
    </source>
</evidence>
<dbReference type="SUPFAM" id="SSF53474">
    <property type="entry name" value="alpha/beta-Hydrolases"/>
    <property type="match status" value="1"/>
</dbReference>
<keyword evidence="2" id="KW-0378">Hydrolase</keyword>
<name>A0A848PAZ8_9RALS</name>
<protein>
    <submittedName>
        <fullName evidence="2">Alpha/beta fold hydrolase</fullName>
    </submittedName>
</protein>
<dbReference type="InterPro" id="IPR022742">
    <property type="entry name" value="Hydrolase_4"/>
</dbReference>